<proteinExistence type="predicted"/>
<name>A0A2N0R2H8_9GLOM</name>
<gene>
    <name evidence="1" type="ORF">RhiirA1_472385</name>
</gene>
<reference evidence="1 2" key="2">
    <citation type="submission" date="2017-10" db="EMBL/GenBank/DDBJ databases">
        <title>Genome analyses suggest a sexual origin of heterokaryosis in a supposedly ancient asexual fungus.</title>
        <authorList>
            <person name="Corradi N."/>
            <person name="Sedzielewska K."/>
            <person name="Noel J."/>
            <person name="Charron P."/>
            <person name="Farinelli L."/>
            <person name="Marton T."/>
            <person name="Kruger M."/>
            <person name="Pelin A."/>
            <person name="Brachmann A."/>
            <person name="Corradi N."/>
        </authorList>
    </citation>
    <scope>NUCLEOTIDE SEQUENCE [LARGE SCALE GENOMIC DNA]</scope>
    <source>
        <strain evidence="1 2">A1</strain>
    </source>
</reference>
<dbReference type="VEuPathDB" id="FungiDB:RhiirA1_472385"/>
<sequence length="76" mass="8746">MANNFTRTIVNFPKIQSKDLSSFSYKNKDTNEFNNNNKRNLSDSIIVLDSENNQIKGNNYPAETGPVSYKINWVQD</sequence>
<dbReference type="AlphaFoldDB" id="A0A2N0R2H8"/>
<dbReference type="VEuPathDB" id="FungiDB:FUN_000344"/>
<accession>A0A2N0R2H8</accession>
<dbReference type="Proteomes" id="UP000232688">
    <property type="component" value="Unassembled WGS sequence"/>
</dbReference>
<evidence type="ECO:0000313" key="1">
    <source>
        <dbReference type="EMBL" id="PKC57515.1"/>
    </source>
</evidence>
<protein>
    <submittedName>
        <fullName evidence="1">Uncharacterized protein</fullName>
    </submittedName>
</protein>
<organism evidence="1 2">
    <name type="scientific">Rhizophagus irregularis</name>
    <dbReference type="NCBI Taxonomy" id="588596"/>
    <lineage>
        <taxon>Eukaryota</taxon>
        <taxon>Fungi</taxon>
        <taxon>Fungi incertae sedis</taxon>
        <taxon>Mucoromycota</taxon>
        <taxon>Glomeromycotina</taxon>
        <taxon>Glomeromycetes</taxon>
        <taxon>Glomerales</taxon>
        <taxon>Glomeraceae</taxon>
        <taxon>Rhizophagus</taxon>
    </lineage>
</organism>
<dbReference type="EMBL" id="LLXH01001802">
    <property type="protein sequence ID" value="PKC57515.1"/>
    <property type="molecule type" value="Genomic_DNA"/>
</dbReference>
<evidence type="ECO:0000313" key="2">
    <source>
        <dbReference type="Proteomes" id="UP000232688"/>
    </source>
</evidence>
<comment type="caution">
    <text evidence="1">The sequence shown here is derived from an EMBL/GenBank/DDBJ whole genome shotgun (WGS) entry which is preliminary data.</text>
</comment>
<reference evidence="1 2" key="1">
    <citation type="submission" date="2017-10" db="EMBL/GenBank/DDBJ databases">
        <title>Extensive intraspecific genome diversity in a model arbuscular mycorrhizal fungus.</title>
        <authorList>
            <person name="Chen E.C.H."/>
            <person name="Morin E."/>
            <person name="Baudet D."/>
            <person name="Noel J."/>
            <person name="Ndikumana S."/>
            <person name="Charron P."/>
            <person name="St-Onge C."/>
            <person name="Giorgi J."/>
            <person name="Grigoriev I.V."/>
            <person name="Roux C."/>
            <person name="Martin F.M."/>
            <person name="Corradi N."/>
        </authorList>
    </citation>
    <scope>NUCLEOTIDE SEQUENCE [LARGE SCALE GENOMIC DNA]</scope>
    <source>
        <strain evidence="1 2">A1</strain>
    </source>
</reference>
<dbReference type="VEuPathDB" id="FungiDB:RhiirFUN_017721"/>